<dbReference type="Proteomes" id="UP000613401">
    <property type="component" value="Unassembled WGS sequence"/>
</dbReference>
<sequence length="140" mass="15449">MTLSKNATPQTRDHICAAPLLLCLDGLEGSPEAACSSRISSKTPRAPEFSSDYNHRSMEIIANLIVILVAIRQVLAAGGFNNSCSEIRYWDPDSIYGRKNQASPYIVARCMDSGKKDRCSWLPLTVCFANDDGVFGYRKK</sequence>
<organism evidence="1 2">
    <name type="scientific">Colletotrichum gloeosporioides</name>
    <name type="common">Anthracnose fungus</name>
    <name type="synonym">Glomerella cingulata</name>
    <dbReference type="NCBI Taxonomy" id="474922"/>
    <lineage>
        <taxon>Eukaryota</taxon>
        <taxon>Fungi</taxon>
        <taxon>Dikarya</taxon>
        <taxon>Ascomycota</taxon>
        <taxon>Pezizomycotina</taxon>
        <taxon>Sordariomycetes</taxon>
        <taxon>Hypocreomycetidae</taxon>
        <taxon>Glomerellales</taxon>
        <taxon>Glomerellaceae</taxon>
        <taxon>Colletotrichum</taxon>
        <taxon>Colletotrichum gloeosporioides species complex</taxon>
    </lineage>
</organism>
<dbReference type="InterPro" id="IPR036673">
    <property type="entry name" value="Cyanovirin-N_sf"/>
</dbReference>
<proteinExistence type="predicted"/>
<gene>
    <name evidence="1" type="ORF">GCG54_00003023</name>
</gene>
<reference evidence="1" key="1">
    <citation type="journal article" date="2020" name="Phytopathology">
        <title>Genome sequence and comparative analysis of Colletotrichum gloeosporioides isolated from Liriodendron leaves.</title>
        <authorList>
            <person name="Fu F.F."/>
            <person name="Hao Z."/>
            <person name="Wang P."/>
            <person name="Lu Y."/>
            <person name="Xue L.J."/>
            <person name="Wei G."/>
            <person name="Tian Y."/>
            <person name="Baishi H."/>
            <person name="Xu H."/>
            <person name="Shi J."/>
            <person name="Cheng T."/>
            <person name="Wang G."/>
            <person name="Yi Y."/>
            <person name="Chen J."/>
        </authorList>
    </citation>
    <scope>NUCLEOTIDE SEQUENCE</scope>
    <source>
        <strain evidence="1">Lc1</strain>
    </source>
</reference>
<name>A0A8H4FQP3_COLGL</name>
<dbReference type="GeneID" id="69010184"/>
<comment type="caution">
    <text evidence="1">The sequence shown here is derived from an EMBL/GenBank/DDBJ whole genome shotgun (WGS) entry which is preliminary data.</text>
</comment>
<dbReference type="Gene3D" id="2.30.60.10">
    <property type="entry name" value="Cyanovirin-N"/>
    <property type="match status" value="1"/>
</dbReference>
<evidence type="ECO:0000313" key="1">
    <source>
        <dbReference type="EMBL" id="KAF3810846.1"/>
    </source>
</evidence>
<dbReference type="AlphaFoldDB" id="A0A8H4FQP3"/>
<dbReference type="RefSeq" id="XP_045270005.1">
    <property type="nucleotide sequence ID" value="XM_045403102.1"/>
</dbReference>
<evidence type="ECO:0000313" key="2">
    <source>
        <dbReference type="Proteomes" id="UP000613401"/>
    </source>
</evidence>
<dbReference type="SUPFAM" id="SSF51322">
    <property type="entry name" value="Cyanovirin-N"/>
    <property type="match status" value="1"/>
</dbReference>
<dbReference type="EMBL" id="WVTB01000009">
    <property type="protein sequence ID" value="KAF3810846.1"/>
    <property type="molecule type" value="Genomic_DNA"/>
</dbReference>
<keyword evidence="2" id="KW-1185">Reference proteome</keyword>
<protein>
    <submittedName>
        <fullName evidence="1">Uncharacterized protein</fullName>
    </submittedName>
</protein>
<accession>A0A8H4FQP3</accession>
<reference evidence="1" key="2">
    <citation type="submission" date="2020-03" db="EMBL/GenBank/DDBJ databases">
        <authorList>
            <person name="Fu F.-F."/>
            <person name="Chen J."/>
        </authorList>
    </citation>
    <scope>NUCLEOTIDE SEQUENCE</scope>
    <source>
        <strain evidence="1">Lc1</strain>
    </source>
</reference>